<sequence>MLAAPPAAPLLPFFVVAGRCVPGAEGDALHTDAFIFISLSFQLVAQPPKRTTVYGVDVHASSERAARRIIRRFPRSSRTAVVTEDPSFFLFLAPFLVYLCNTHTHTFWGGEPERPERRNVIASGVLIGISSGRQKGHGSSS</sequence>
<proteinExistence type="predicted"/>
<reference evidence="1" key="1">
    <citation type="submission" date="2018-01" db="EMBL/GenBank/DDBJ databases">
        <title>An insight into the sialome of Amazonian anophelines.</title>
        <authorList>
            <person name="Ribeiro J.M."/>
            <person name="Scarpassa V."/>
            <person name="Calvo E."/>
        </authorList>
    </citation>
    <scope>NUCLEOTIDE SEQUENCE</scope>
</reference>
<dbReference type="EMBL" id="GGFL01010827">
    <property type="protein sequence ID" value="MBW75005.1"/>
    <property type="molecule type" value="Transcribed_RNA"/>
</dbReference>
<protein>
    <submittedName>
        <fullName evidence="1">Putative secreted protein</fullName>
    </submittedName>
</protein>
<dbReference type="AlphaFoldDB" id="A0A2M4DBT1"/>
<evidence type="ECO:0000313" key="1">
    <source>
        <dbReference type="EMBL" id="MBW75005.1"/>
    </source>
</evidence>
<name>A0A2M4DBT1_ANODA</name>
<accession>A0A2M4DBT1</accession>
<organism evidence="1">
    <name type="scientific">Anopheles darlingi</name>
    <name type="common">Mosquito</name>
    <dbReference type="NCBI Taxonomy" id="43151"/>
    <lineage>
        <taxon>Eukaryota</taxon>
        <taxon>Metazoa</taxon>
        <taxon>Ecdysozoa</taxon>
        <taxon>Arthropoda</taxon>
        <taxon>Hexapoda</taxon>
        <taxon>Insecta</taxon>
        <taxon>Pterygota</taxon>
        <taxon>Neoptera</taxon>
        <taxon>Endopterygota</taxon>
        <taxon>Diptera</taxon>
        <taxon>Nematocera</taxon>
        <taxon>Culicoidea</taxon>
        <taxon>Culicidae</taxon>
        <taxon>Anophelinae</taxon>
        <taxon>Anopheles</taxon>
    </lineage>
</organism>